<keyword evidence="5" id="KW-0272">Extracellular matrix</keyword>
<evidence type="ECO:0000256" key="4">
    <source>
        <dbReference type="ARBA" id="ARBA00022525"/>
    </source>
</evidence>
<accession>A0A8C0QZT0</accession>
<evidence type="ECO:0000256" key="5">
    <source>
        <dbReference type="ARBA" id="ARBA00022530"/>
    </source>
</evidence>
<evidence type="ECO:0000256" key="1">
    <source>
        <dbReference type="ARBA" id="ARBA00004302"/>
    </source>
</evidence>
<evidence type="ECO:0000256" key="9">
    <source>
        <dbReference type="ARBA" id="ARBA00022869"/>
    </source>
</evidence>
<dbReference type="GO" id="GO:0008092">
    <property type="term" value="F:cytoskeletal protein binding"/>
    <property type="evidence" value="ECO:0007669"/>
    <property type="project" value="InterPro"/>
</dbReference>
<organism evidence="14 15">
    <name type="scientific">Canis lupus dingo</name>
    <name type="common">dingo</name>
    <dbReference type="NCBI Taxonomy" id="286419"/>
    <lineage>
        <taxon>Eukaryota</taxon>
        <taxon>Metazoa</taxon>
        <taxon>Chordata</taxon>
        <taxon>Craniata</taxon>
        <taxon>Vertebrata</taxon>
        <taxon>Euteleostomi</taxon>
        <taxon>Mammalia</taxon>
        <taxon>Eutheria</taxon>
        <taxon>Laurasiatheria</taxon>
        <taxon>Carnivora</taxon>
        <taxon>Caniformia</taxon>
        <taxon>Canidae</taxon>
        <taxon>Canis</taxon>
    </lineage>
</organism>
<keyword evidence="4" id="KW-0964">Secreted</keyword>
<dbReference type="PROSITE" id="PS51897">
    <property type="entry name" value="ANNEXIN_2"/>
    <property type="match status" value="1"/>
</dbReference>
<evidence type="ECO:0000256" key="2">
    <source>
        <dbReference type="ARBA" id="ARBA00007831"/>
    </source>
</evidence>
<reference evidence="14" key="2">
    <citation type="submission" date="2025-09" db="UniProtKB">
        <authorList>
            <consortium name="Ensembl"/>
        </authorList>
    </citation>
    <scope>IDENTIFICATION</scope>
</reference>
<dbReference type="GO" id="GO:0004859">
    <property type="term" value="F:phospholipase inhibitor activity"/>
    <property type="evidence" value="ECO:0007669"/>
    <property type="project" value="InterPro"/>
</dbReference>
<protein>
    <recommendedName>
        <fullName evidence="3">Annexin A2</fullName>
    </recommendedName>
    <alternativeName>
        <fullName evidence="12">Annexin-2</fullName>
    </alternativeName>
</protein>
<dbReference type="GO" id="GO:0001786">
    <property type="term" value="F:phosphatidylserine binding"/>
    <property type="evidence" value="ECO:0007669"/>
    <property type="project" value="TreeGrafter"/>
</dbReference>
<evidence type="ECO:0000256" key="8">
    <source>
        <dbReference type="ARBA" id="ARBA00022837"/>
    </source>
</evidence>
<dbReference type="Proteomes" id="UP000694391">
    <property type="component" value="Unplaced"/>
</dbReference>
<dbReference type="Pfam" id="PF00191">
    <property type="entry name" value="Annexin"/>
    <property type="match status" value="1"/>
</dbReference>
<dbReference type="InterPro" id="IPR002389">
    <property type="entry name" value="ANX2"/>
</dbReference>
<keyword evidence="8" id="KW-0106">Calcium</keyword>
<dbReference type="GO" id="GO:0012506">
    <property type="term" value="C:vesicle membrane"/>
    <property type="evidence" value="ECO:0007669"/>
    <property type="project" value="TreeGrafter"/>
</dbReference>
<dbReference type="FunFam" id="1.10.220.10:FF:000007">
    <property type="entry name" value="Annexin"/>
    <property type="match status" value="1"/>
</dbReference>
<evidence type="ECO:0000313" key="15">
    <source>
        <dbReference type="Proteomes" id="UP000694391"/>
    </source>
</evidence>
<dbReference type="GO" id="GO:0005634">
    <property type="term" value="C:nucleus"/>
    <property type="evidence" value="ECO:0007669"/>
    <property type="project" value="TreeGrafter"/>
</dbReference>
<dbReference type="GO" id="GO:1905602">
    <property type="term" value="P:positive regulation of receptor-mediated endocytosis involved in cholesterol transport"/>
    <property type="evidence" value="ECO:0007669"/>
    <property type="project" value="TreeGrafter"/>
</dbReference>
<dbReference type="PANTHER" id="PTHR10502:SF18">
    <property type="entry name" value="ANNEXIN A2-RELATED"/>
    <property type="match status" value="1"/>
</dbReference>
<dbReference type="InterPro" id="IPR037104">
    <property type="entry name" value="Annexin_sf"/>
</dbReference>
<evidence type="ECO:0000256" key="12">
    <source>
        <dbReference type="ARBA" id="ARBA00032249"/>
    </source>
</evidence>
<name>A0A8C0QZT0_CANLU</name>
<comment type="subcellular location">
    <subcellularLocation>
        <location evidence="1">Secreted</location>
        <location evidence="1">Extracellular space</location>
        <location evidence="1">Extracellular matrix</location>
        <location evidence="1">Basement membrane</location>
    </subcellularLocation>
</comment>
<dbReference type="GeneTree" id="ENSGT00940000154257"/>
<dbReference type="Gene3D" id="1.10.220.10">
    <property type="entry name" value="Annexin"/>
    <property type="match status" value="1"/>
</dbReference>
<dbReference type="GO" id="GO:0005886">
    <property type="term" value="C:plasma membrane"/>
    <property type="evidence" value="ECO:0007669"/>
    <property type="project" value="TreeGrafter"/>
</dbReference>
<dbReference type="GO" id="GO:0005509">
    <property type="term" value="F:calcium ion binding"/>
    <property type="evidence" value="ECO:0007669"/>
    <property type="project" value="InterPro"/>
</dbReference>
<evidence type="ECO:0000256" key="6">
    <source>
        <dbReference type="ARBA" id="ARBA00022553"/>
    </source>
</evidence>
<keyword evidence="11" id="KW-0111">Calcium/phospholipid-binding</keyword>
<comment type="similarity">
    <text evidence="2">Belongs to the annexin family.</text>
</comment>
<sequence length="169" mass="18749">MSTVHEILCKLSLEDHHSMLLSAYGSVKVYTAFDAECDTLNIEMAIKSKSVDEVSIVNILANHSNEQRQDIAFTYQKRATKELEPALKSALSGHLETVSLGLLKTLVGVIPPPPPCFTCNKALIRTTVSQIEVDMLKIRFKFKREASKSLYLKRCLYLCGGADRCPTTG</sequence>
<dbReference type="GO" id="GO:0005544">
    <property type="term" value="F:calcium-dependent phospholipid binding"/>
    <property type="evidence" value="ECO:0007669"/>
    <property type="project" value="UniProtKB-KW"/>
</dbReference>
<dbReference type="Ensembl" id="ENSCAFT00020017552.1">
    <property type="protein sequence ID" value="ENSCAFP00020015097.1"/>
    <property type="gene ID" value="ENSCAFG00020012134.1"/>
</dbReference>
<proteinExistence type="inferred from homology"/>
<keyword evidence="10" id="KW-0041">Annexin</keyword>
<dbReference type="GO" id="GO:0005737">
    <property type="term" value="C:cytoplasm"/>
    <property type="evidence" value="ECO:0007669"/>
    <property type="project" value="TreeGrafter"/>
</dbReference>
<evidence type="ECO:0000256" key="7">
    <source>
        <dbReference type="ARBA" id="ARBA00022737"/>
    </source>
</evidence>
<evidence type="ECO:0000256" key="10">
    <source>
        <dbReference type="ARBA" id="ARBA00023216"/>
    </source>
</evidence>
<evidence type="ECO:0000256" key="13">
    <source>
        <dbReference type="ARBA" id="ARBA00093399"/>
    </source>
</evidence>
<dbReference type="AlphaFoldDB" id="A0A8C0QZT0"/>
<evidence type="ECO:0000256" key="11">
    <source>
        <dbReference type="ARBA" id="ARBA00023302"/>
    </source>
</evidence>
<keyword evidence="15" id="KW-1185">Reference proteome</keyword>
<dbReference type="SUPFAM" id="SSF47874">
    <property type="entry name" value="Annexin"/>
    <property type="match status" value="2"/>
</dbReference>
<reference evidence="14" key="1">
    <citation type="submission" date="2025-08" db="UniProtKB">
        <authorList>
            <consortium name="Ensembl"/>
        </authorList>
    </citation>
    <scope>IDENTIFICATION</scope>
</reference>
<keyword evidence="6" id="KW-0597">Phosphoprotein</keyword>
<dbReference type="InterPro" id="IPR018502">
    <property type="entry name" value="Annexin_repeat"/>
</dbReference>
<keyword evidence="7" id="KW-0677">Repeat</keyword>
<dbReference type="PRINTS" id="PR00198">
    <property type="entry name" value="ANNEXINII"/>
</dbReference>
<keyword evidence="9" id="KW-0084">Basement membrane</keyword>
<dbReference type="PRINTS" id="PR00196">
    <property type="entry name" value="ANNEXIN"/>
</dbReference>
<evidence type="ECO:0000313" key="14">
    <source>
        <dbReference type="Ensembl" id="ENSCAFP00020015097.1"/>
    </source>
</evidence>
<dbReference type="PANTHER" id="PTHR10502">
    <property type="entry name" value="ANNEXIN"/>
    <property type="match status" value="1"/>
</dbReference>
<dbReference type="GO" id="GO:0005604">
    <property type="term" value="C:basement membrane"/>
    <property type="evidence" value="ECO:0007669"/>
    <property type="project" value="UniProtKB-SubCell"/>
</dbReference>
<evidence type="ECO:0000256" key="3">
    <source>
        <dbReference type="ARBA" id="ARBA00013400"/>
    </source>
</evidence>
<comment type="function">
    <text evidence="13">Calcium-regulated membrane-binding protein whose affinity for calcium is greatly enhanced by anionic phospholipids. It binds two calcium ions with high affinity. May be involved in heat-stress response. Inhibits PCSK9-enhanced LDLR degradation, probably reduces PCSK9 protein levels via a translational mechanism but also competes with LDLR for binding with PCSK9. Binds to endosomes damaged by phagocytosis of particulate wear debris and participates in endosomal membrane stabilization, thereby limiting NLRP3 inflammasome activation. Required for endothelial cell surface plasmin generation and may support fibrinolytic surveillance and neoangiogenesis.</text>
</comment>
<dbReference type="SMART" id="SM00335">
    <property type="entry name" value="ANX"/>
    <property type="match status" value="1"/>
</dbReference>
<dbReference type="InterPro" id="IPR001464">
    <property type="entry name" value="Annexin"/>
</dbReference>